<feature type="region of interest" description="Disordered" evidence="1">
    <location>
        <begin position="28"/>
        <end position="214"/>
    </location>
</feature>
<dbReference type="InterPro" id="IPR057561">
    <property type="entry name" value="NADase_transloc"/>
</dbReference>
<feature type="compositionally biased region" description="Gly residues" evidence="1">
    <location>
        <begin position="149"/>
        <end position="171"/>
    </location>
</feature>
<evidence type="ECO:0000313" key="3">
    <source>
        <dbReference type="EMBL" id="NYI03900.1"/>
    </source>
</evidence>
<feature type="compositionally biased region" description="Pro residues" evidence="1">
    <location>
        <begin position="63"/>
        <end position="75"/>
    </location>
</feature>
<dbReference type="AlphaFoldDB" id="A0A852ZRJ3"/>
<gene>
    <name evidence="3" type="ORF">FHU37_000843</name>
</gene>
<dbReference type="RefSeq" id="WP_246449550.1">
    <property type="nucleotide sequence ID" value="NZ_JACBZD010000001.1"/>
</dbReference>
<keyword evidence="4" id="KW-1185">Reference proteome</keyword>
<evidence type="ECO:0000256" key="1">
    <source>
        <dbReference type="SAM" id="MobiDB-lite"/>
    </source>
</evidence>
<dbReference type="NCBIfam" id="NF047619">
    <property type="entry name" value="NADase_discoid"/>
    <property type="match status" value="1"/>
</dbReference>
<dbReference type="Proteomes" id="UP000567795">
    <property type="component" value="Unassembled WGS sequence"/>
</dbReference>
<evidence type="ECO:0000313" key="4">
    <source>
        <dbReference type="Proteomes" id="UP000567795"/>
    </source>
</evidence>
<dbReference type="EMBL" id="JACBZD010000001">
    <property type="protein sequence ID" value="NYI03900.1"/>
    <property type="molecule type" value="Genomic_DNA"/>
</dbReference>
<organism evidence="3 4">
    <name type="scientific">Allostreptomyces psammosilenae</name>
    <dbReference type="NCBI Taxonomy" id="1892865"/>
    <lineage>
        <taxon>Bacteria</taxon>
        <taxon>Bacillati</taxon>
        <taxon>Actinomycetota</taxon>
        <taxon>Actinomycetes</taxon>
        <taxon>Kitasatosporales</taxon>
        <taxon>Streptomycetaceae</taxon>
        <taxon>Allostreptomyces</taxon>
    </lineage>
</organism>
<feature type="domain" description="NAD glycohydrolase translocation F5/8 type C" evidence="2">
    <location>
        <begin position="338"/>
        <end position="461"/>
    </location>
</feature>
<protein>
    <recommendedName>
        <fullName evidence="2">NAD glycohydrolase translocation F5/8 type C domain-containing protein</fullName>
    </recommendedName>
</protein>
<comment type="caution">
    <text evidence="3">The sequence shown here is derived from an EMBL/GenBank/DDBJ whole genome shotgun (WGS) entry which is preliminary data.</text>
</comment>
<dbReference type="Gene3D" id="2.60.120.260">
    <property type="entry name" value="Galactose-binding domain-like"/>
    <property type="match status" value="1"/>
</dbReference>
<dbReference type="SUPFAM" id="SSF49785">
    <property type="entry name" value="Galactose-binding domain-like"/>
    <property type="match status" value="1"/>
</dbReference>
<feature type="compositionally biased region" description="Low complexity" evidence="1">
    <location>
        <begin position="76"/>
        <end position="106"/>
    </location>
</feature>
<evidence type="ECO:0000259" key="2">
    <source>
        <dbReference type="Pfam" id="PF25302"/>
    </source>
</evidence>
<feature type="compositionally biased region" description="Basic and acidic residues" evidence="1">
    <location>
        <begin position="178"/>
        <end position="192"/>
    </location>
</feature>
<feature type="compositionally biased region" description="Pro residues" evidence="1">
    <location>
        <begin position="120"/>
        <end position="133"/>
    </location>
</feature>
<accession>A0A852ZRJ3</accession>
<name>A0A852ZRJ3_9ACTN</name>
<dbReference type="Pfam" id="PF25302">
    <property type="entry name" value="NADase_transloc"/>
    <property type="match status" value="1"/>
</dbReference>
<sequence>MICPECGHRNAPGTAFCASCAAFLDWEEEPDRPAPSERLAPSERPAPLEGPSPSERPRGGEPVRPPEPVTGPPAAAPAERSVAAQASGTPAPPAAAAGAASRTGATAPPPSVPPVAGSVPPRPAVPPTVPARPAPAEAPRRPAADSPGAGPGGPGGPSAPGGPSGPGGPTGPGARPAEPVERARLRRPDEVVRVPADGGPPDAGRSAPVAPEPPDALPYVSGARPCPSCGTGNPPDRTLCRRCGSVLAVLPASMQRRTPWWRRRRRRTRQPTAAGDRPLRRVWRRPSMVLPITLLVLLGGAWFGRAQISQAIDYVRDRTAAPAPVHPGAVRASSEAPDHPAAAAFDGASNRYWSPAQPGNGAGEYLEADFDTPVRLRALVIFAGASANQDEFLAMARPAEIVLTLHPAEGEPSTEVIRLSDRPGQQTFDVRAEDVVRVRLTVNTANGVQDGRSLAIAEVEFFHRR</sequence>
<dbReference type="InterPro" id="IPR008979">
    <property type="entry name" value="Galactose-bd-like_sf"/>
</dbReference>
<proteinExistence type="predicted"/>
<reference evidence="3 4" key="1">
    <citation type="submission" date="2020-07" db="EMBL/GenBank/DDBJ databases">
        <title>Sequencing the genomes of 1000 actinobacteria strains.</title>
        <authorList>
            <person name="Klenk H.-P."/>
        </authorList>
    </citation>
    <scope>NUCLEOTIDE SEQUENCE [LARGE SCALE GENOMIC DNA]</scope>
    <source>
        <strain evidence="3 4">DSM 42178</strain>
    </source>
</reference>